<dbReference type="SUPFAM" id="SSF46689">
    <property type="entry name" value="Homeodomain-like"/>
    <property type="match status" value="1"/>
</dbReference>
<evidence type="ECO:0000259" key="4">
    <source>
        <dbReference type="PROSITE" id="PS01124"/>
    </source>
</evidence>
<keyword evidence="6" id="KW-1185">Reference proteome</keyword>
<evidence type="ECO:0000313" key="5">
    <source>
        <dbReference type="EMBL" id="PWE53800.1"/>
    </source>
</evidence>
<reference evidence="5 6" key="1">
    <citation type="submission" date="2018-05" db="EMBL/GenBank/DDBJ databases">
        <title>The draft genome of strain NS-104.</title>
        <authorList>
            <person name="Hang P."/>
            <person name="Jiang J."/>
        </authorList>
    </citation>
    <scope>NUCLEOTIDE SEQUENCE [LARGE SCALE GENOMIC DNA]</scope>
    <source>
        <strain evidence="5 6">NS-104</strain>
    </source>
</reference>
<dbReference type="Pfam" id="PF14525">
    <property type="entry name" value="AraC_binding_2"/>
    <property type="match status" value="1"/>
</dbReference>
<keyword evidence="2" id="KW-0238">DNA-binding</keyword>
<keyword evidence="3" id="KW-0804">Transcription</keyword>
<dbReference type="PRINTS" id="PR00032">
    <property type="entry name" value="HTHARAC"/>
</dbReference>
<dbReference type="GO" id="GO:0003700">
    <property type="term" value="F:DNA-binding transcription factor activity"/>
    <property type="evidence" value="ECO:0007669"/>
    <property type="project" value="InterPro"/>
</dbReference>
<name>A0A2U2DKK8_9HYPH</name>
<dbReference type="InterPro" id="IPR020449">
    <property type="entry name" value="Tscrpt_reg_AraC-type_HTH"/>
</dbReference>
<dbReference type="PROSITE" id="PS01124">
    <property type="entry name" value="HTH_ARAC_FAMILY_2"/>
    <property type="match status" value="1"/>
</dbReference>
<feature type="domain" description="HTH araC/xylS-type" evidence="4">
    <location>
        <begin position="203"/>
        <end position="305"/>
    </location>
</feature>
<dbReference type="InterPro" id="IPR050204">
    <property type="entry name" value="AraC_XylS_family_regulators"/>
</dbReference>
<dbReference type="PANTHER" id="PTHR46796:SF6">
    <property type="entry name" value="ARAC SUBFAMILY"/>
    <property type="match status" value="1"/>
</dbReference>
<dbReference type="InterPro" id="IPR009057">
    <property type="entry name" value="Homeodomain-like_sf"/>
</dbReference>
<dbReference type="SMART" id="SM00342">
    <property type="entry name" value="HTH_ARAC"/>
    <property type="match status" value="1"/>
</dbReference>
<protein>
    <submittedName>
        <fullName evidence="5">AraC family transcriptional regulator</fullName>
    </submittedName>
</protein>
<comment type="caution">
    <text evidence="5">The sequence shown here is derived from an EMBL/GenBank/DDBJ whole genome shotgun (WGS) entry which is preliminary data.</text>
</comment>
<dbReference type="Proteomes" id="UP000245252">
    <property type="component" value="Unassembled WGS sequence"/>
</dbReference>
<evidence type="ECO:0000256" key="1">
    <source>
        <dbReference type="ARBA" id="ARBA00023015"/>
    </source>
</evidence>
<dbReference type="EMBL" id="QFBC01000013">
    <property type="protein sequence ID" value="PWE53800.1"/>
    <property type="molecule type" value="Genomic_DNA"/>
</dbReference>
<gene>
    <name evidence="5" type="ORF">DEM27_23025</name>
</gene>
<accession>A0A2U2DKK8</accession>
<dbReference type="OrthoDB" id="252470at2"/>
<keyword evidence="1" id="KW-0805">Transcription regulation</keyword>
<dbReference type="GO" id="GO:0043565">
    <property type="term" value="F:sequence-specific DNA binding"/>
    <property type="evidence" value="ECO:0007669"/>
    <property type="project" value="InterPro"/>
</dbReference>
<dbReference type="RefSeq" id="WP_109460597.1">
    <property type="nucleotide sequence ID" value="NZ_QFBC01000013.1"/>
</dbReference>
<organism evidence="5 6">
    <name type="scientific">Metarhizobium album</name>
    <dbReference type="NCBI Taxonomy" id="2182425"/>
    <lineage>
        <taxon>Bacteria</taxon>
        <taxon>Pseudomonadati</taxon>
        <taxon>Pseudomonadota</taxon>
        <taxon>Alphaproteobacteria</taxon>
        <taxon>Hyphomicrobiales</taxon>
        <taxon>Rhizobiaceae</taxon>
        <taxon>Metarhizobium</taxon>
    </lineage>
</organism>
<sequence>MQQLVVPTHRPIPVESMRSELRRVCGVFDVEPSRASNGIVCGDVSLRRMGSFDTAVVALDASHVARSGHAIRQDPGEHLFLLLQDEGHCRIEQNGRSTALAPGDMFLVDAVKPSCFTYDGQRSNQLSLHLRRDEMLHRFGDICTGGIAIDRQDPLWLAMRAVIAKMVAAPTASTPLQEAFFGLLGAYFHGLREAGRPRETVLSRALALIDRHAADPDYGASELAFQLNVSERTLQRHFEPLRETPSRRLLKRRLELARGRLATDGIARPASGIAAIAFECGFNDLSYFYREFRKQYGETPGKSRH</sequence>
<dbReference type="InterPro" id="IPR018060">
    <property type="entry name" value="HTH_AraC"/>
</dbReference>
<dbReference type="AlphaFoldDB" id="A0A2U2DKK8"/>
<dbReference type="PANTHER" id="PTHR46796">
    <property type="entry name" value="HTH-TYPE TRANSCRIPTIONAL ACTIVATOR RHAS-RELATED"/>
    <property type="match status" value="1"/>
</dbReference>
<dbReference type="InterPro" id="IPR035418">
    <property type="entry name" value="AraC-bd_2"/>
</dbReference>
<dbReference type="Gene3D" id="1.10.10.60">
    <property type="entry name" value="Homeodomain-like"/>
    <property type="match status" value="1"/>
</dbReference>
<proteinExistence type="predicted"/>
<evidence type="ECO:0000256" key="3">
    <source>
        <dbReference type="ARBA" id="ARBA00023163"/>
    </source>
</evidence>
<dbReference type="Pfam" id="PF12833">
    <property type="entry name" value="HTH_18"/>
    <property type="match status" value="1"/>
</dbReference>
<evidence type="ECO:0000256" key="2">
    <source>
        <dbReference type="ARBA" id="ARBA00023125"/>
    </source>
</evidence>
<evidence type="ECO:0000313" key="6">
    <source>
        <dbReference type="Proteomes" id="UP000245252"/>
    </source>
</evidence>